<evidence type="ECO:0000256" key="6">
    <source>
        <dbReference type="ARBA" id="ARBA00022490"/>
    </source>
</evidence>
<reference evidence="14 15" key="1">
    <citation type="submission" date="2022-05" db="EMBL/GenBank/DDBJ databases">
        <title>A multi-omics perspective on studying reproductive biology in Daphnia sinensis.</title>
        <authorList>
            <person name="Jia J."/>
        </authorList>
    </citation>
    <scope>NUCLEOTIDE SEQUENCE [LARGE SCALE GENOMIC DNA]</scope>
    <source>
        <strain evidence="14 15">WSL</strain>
    </source>
</reference>
<name>A0AAD5PXY6_9CRUS</name>
<evidence type="ECO:0000256" key="5">
    <source>
        <dbReference type="ARBA" id="ARBA00014849"/>
    </source>
</evidence>
<dbReference type="PANTHER" id="PTHR15487:SF4">
    <property type="entry name" value="ADP-RIBOSYLATION FACTOR-LIKE PROTEIN 2-BINDING PROTEIN"/>
    <property type="match status" value="1"/>
</dbReference>
<protein>
    <recommendedName>
        <fullName evidence="5 12">ADP-ribosylation factor-like protein 2-binding protein</fullName>
        <shortName evidence="12">ARF-like 2-binding protein</shortName>
    </recommendedName>
</protein>
<dbReference type="Pfam" id="PF11527">
    <property type="entry name" value="ARL2_Bind_BART"/>
    <property type="match status" value="1"/>
</dbReference>
<keyword evidence="10 12" id="KW-0539">Nucleus</keyword>
<evidence type="ECO:0000313" key="14">
    <source>
        <dbReference type="EMBL" id="KAI9560519.1"/>
    </source>
</evidence>
<keyword evidence="7 12" id="KW-0969">Cilium</keyword>
<evidence type="ECO:0000256" key="9">
    <source>
        <dbReference type="ARBA" id="ARBA00023212"/>
    </source>
</evidence>
<keyword evidence="15" id="KW-1185">Reference proteome</keyword>
<keyword evidence="8 12" id="KW-0496">Mitochondrion</keyword>
<comment type="similarity">
    <text evidence="4 12">Belongs to the ARL2BP family.</text>
</comment>
<keyword evidence="6 12" id="KW-0963">Cytoplasm</keyword>
<evidence type="ECO:0000256" key="1">
    <source>
        <dbReference type="ARBA" id="ARBA00004120"/>
    </source>
</evidence>
<dbReference type="GO" id="GO:0051457">
    <property type="term" value="P:maintenance of protein location in nucleus"/>
    <property type="evidence" value="ECO:0007669"/>
    <property type="project" value="TreeGrafter"/>
</dbReference>
<dbReference type="GO" id="GO:0005929">
    <property type="term" value="C:cilium"/>
    <property type="evidence" value="ECO:0007669"/>
    <property type="project" value="UniProtKB-UniRule"/>
</dbReference>
<evidence type="ECO:0000313" key="15">
    <source>
        <dbReference type="Proteomes" id="UP000820818"/>
    </source>
</evidence>
<comment type="caution">
    <text evidence="14">The sequence shown here is derived from an EMBL/GenBank/DDBJ whole genome shotgun (WGS) entry which is preliminary data.</text>
</comment>
<evidence type="ECO:0000256" key="7">
    <source>
        <dbReference type="ARBA" id="ARBA00023069"/>
    </source>
</evidence>
<evidence type="ECO:0000256" key="11">
    <source>
        <dbReference type="ARBA" id="ARBA00023273"/>
    </source>
</evidence>
<proteinExistence type="inferred from homology"/>
<dbReference type="GO" id="GO:0005758">
    <property type="term" value="C:mitochondrial intermembrane space"/>
    <property type="evidence" value="ECO:0007669"/>
    <property type="project" value="UniProtKB-SubCell"/>
</dbReference>
<feature type="domain" description="BART" evidence="13">
    <location>
        <begin position="19"/>
        <end position="127"/>
    </location>
</feature>
<keyword evidence="11 12" id="KW-0966">Cell projection</keyword>
<organism evidence="14 15">
    <name type="scientific">Daphnia sinensis</name>
    <dbReference type="NCBI Taxonomy" id="1820382"/>
    <lineage>
        <taxon>Eukaryota</taxon>
        <taxon>Metazoa</taxon>
        <taxon>Ecdysozoa</taxon>
        <taxon>Arthropoda</taxon>
        <taxon>Crustacea</taxon>
        <taxon>Branchiopoda</taxon>
        <taxon>Diplostraca</taxon>
        <taxon>Cladocera</taxon>
        <taxon>Anomopoda</taxon>
        <taxon>Daphniidae</taxon>
        <taxon>Daphnia</taxon>
        <taxon>Daphnia similis group</taxon>
    </lineage>
</organism>
<evidence type="ECO:0000256" key="12">
    <source>
        <dbReference type="RuleBase" id="RU367099"/>
    </source>
</evidence>
<accession>A0AAD5PXY6</accession>
<comment type="function">
    <text evidence="12">Plays a role as an effector of the ADP-ribosylation factor-like protein 2, ARL2.</text>
</comment>
<gene>
    <name evidence="14" type="ORF">GHT06_011454</name>
</gene>
<comment type="subcellular location">
    <subcellularLocation>
        <location evidence="1 12">Cytoplasm</location>
        <location evidence="1 12">Cytoskeleton</location>
        <location evidence="1 12">Cilium basal body</location>
    </subcellularLocation>
    <subcellularLocation>
        <location evidence="3 12">Cytoplasm</location>
        <location evidence="3 12">Cytoskeleton</location>
        <location evidence="3 12">Microtubule organizing center</location>
        <location evidence="3 12">Centrosome</location>
    </subcellularLocation>
    <subcellularLocation>
        <location evidence="12">Cytoplasm</location>
    </subcellularLocation>
    <subcellularLocation>
        <location evidence="2 12">Nucleus</location>
    </subcellularLocation>
    <subcellularLocation>
        <location evidence="12">Mitochondrion intermembrane space</location>
    </subcellularLocation>
</comment>
<evidence type="ECO:0000256" key="10">
    <source>
        <dbReference type="ARBA" id="ARBA00023242"/>
    </source>
</evidence>
<keyword evidence="9 12" id="KW-0206">Cytoskeleton</keyword>
<evidence type="ECO:0000256" key="2">
    <source>
        <dbReference type="ARBA" id="ARBA00004123"/>
    </source>
</evidence>
<dbReference type="PANTHER" id="PTHR15487">
    <property type="entry name" value="ADP-RIBOSYLATION FACTOR-LIKE PROTEIN 2-BINDING PROTEIN"/>
    <property type="match status" value="1"/>
</dbReference>
<dbReference type="InterPro" id="IPR038849">
    <property type="entry name" value="ARL2BP"/>
</dbReference>
<dbReference type="AlphaFoldDB" id="A0AAD5PXY6"/>
<dbReference type="EMBL" id="WJBH02000003">
    <property type="protein sequence ID" value="KAI9560519.1"/>
    <property type="molecule type" value="Genomic_DNA"/>
</dbReference>
<dbReference type="InterPro" id="IPR023379">
    <property type="entry name" value="BART_dom"/>
</dbReference>
<evidence type="ECO:0000256" key="8">
    <source>
        <dbReference type="ARBA" id="ARBA00023128"/>
    </source>
</evidence>
<evidence type="ECO:0000256" key="3">
    <source>
        <dbReference type="ARBA" id="ARBA00004300"/>
    </source>
</evidence>
<dbReference type="Gene3D" id="1.20.1520.10">
    <property type="entry name" value="ADP-ribosylation factor-like 2-binding protein, domain"/>
    <property type="match status" value="1"/>
</dbReference>
<sequence>MDTSSQEDTESIDPKFVKFDRCIGCIEEIIISDEFLKIQHSFIAKHCVIFDDKEENKIIYTSIFQDYAQLVETYLEQKLKQMIPNFSMKEFCRELNHQPVLDGEVFDMLRECIDFCSFKTMMVDFKTSRNKDNLLLSGVKLSPG</sequence>
<dbReference type="GO" id="GO:0005634">
    <property type="term" value="C:nucleus"/>
    <property type="evidence" value="ECO:0007669"/>
    <property type="project" value="UniProtKB-SubCell"/>
</dbReference>
<evidence type="ECO:0000259" key="13">
    <source>
        <dbReference type="Pfam" id="PF11527"/>
    </source>
</evidence>
<evidence type="ECO:0000256" key="4">
    <source>
        <dbReference type="ARBA" id="ARBA00009880"/>
    </source>
</evidence>
<dbReference type="GO" id="GO:0005813">
    <property type="term" value="C:centrosome"/>
    <property type="evidence" value="ECO:0007669"/>
    <property type="project" value="UniProtKB-SubCell"/>
</dbReference>
<dbReference type="Proteomes" id="UP000820818">
    <property type="component" value="Linkage Group LG3"/>
</dbReference>
<dbReference type="InterPro" id="IPR042541">
    <property type="entry name" value="BART_sf"/>
</dbReference>